<accession>A0A2T1ER03</accession>
<comment type="caution">
    <text evidence="1">The sequence shown here is derived from an EMBL/GenBank/DDBJ whole genome shotgun (WGS) entry which is preliminary data.</text>
</comment>
<sequence>MHKQYKFHLSMGSRCAVNVNLELNSGAALYSIQAIAMSFKRLQMHTTVSVECAALLAALSMVLPAQAESLEQVQTLLSTRQCSGCDLSNAGLVYADLHGANLQRANLSRANLSRANLQGADLRGAILIGASLSGANLTEAKLDGANLAAADLRYAALTNATFQGASLDNAQLQGAIGLMNDVGKPEDFYRWAVTDSEAKNYASAVTNFTHVLERQPNFAPAYLGRGMARLQTNDRLGAIADLKQADKLFTAQGDTKTAQSIQQSVKTLETPPAQPKSGNGFGLNLLSAFATLLQFFLP</sequence>
<evidence type="ECO:0000313" key="2">
    <source>
        <dbReference type="Proteomes" id="UP000239576"/>
    </source>
</evidence>
<proteinExistence type="predicted"/>
<dbReference type="OrthoDB" id="481042at2"/>
<evidence type="ECO:0000313" key="1">
    <source>
        <dbReference type="EMBL" id="PSB35182.1"/>
    </source>
</evidence>
<dbReference type="RefSeq" id="WP_106254538.1">
    <property type="nucleotide sequence ID" value="NZ_CAWNSW010000022.1"/>
</dbReference>
<keyword evidence="2" id="KW-1185">Reference proteome</keyword>
<dbReference type="InterPro" id="IPR001646">
    <property type="entry name" value="5peptide_repeat"/>
</dbReference>
<gene>
    <name evidence="1" type="ORF">C7B82_01480</name>
</gene>
<dbReference type="Gene3D" id="1.25.40.10">
    <property type="entry name" value="Tetratricopeptide repeat domain"/>
    <property type="match status" value="1"/>
</dbReference>
<dbReference type="Gene3D" id="2.160.20.80">
    <property type="entry name" value="E3 ubiquitin-protein ligase SopA"/>
    <property type="match status" value="1"/>
</dbReference>
<reference evidence="2" key="1">
    <citation type="submission" date="2018-02" db="EMBL/GenBank/DDBJ databases">
        <authorList>
            <person name="Moore K."/>
            <person name="Momper L."/>
        </authorList>
    </citation>
    <scope>NUCLEOTIDE SEQUENCE [LARGE SCALE GENOMIC DNA]</scope>
    <source>
        <strain evidence="2">ULC18</strain>
    </source>
</reference>
<dbReference type="PANTHER" id="PTHR14136:SF17">
    <property type="entry name" value="BTB_POZ DOMAIN-CONTAINING PROTEIN KCTD9"/>
    <property type="match status" value="1"/>
</dbReference>
<reference evidence="1 2" key="2">
    <citation type="submission" date="2018-03" db="EMBL/GenBank/DDBJ databases">
        <title>The ancient ancestry and fast evolution of plastids.</title>
        <authorList>
            <person name="Moore K.R."/>
            <person name="Magnabosco C."/>
            <person name="Momper L."/>
            <person name="Gold D.A."/>
            <person name="Bosak T."/>
            <person name="Fournier G.P."/>
        </authorList>
    </citation>
    <scope>NUCLEOTIDE SEQUENCE [LARGE SCALE GENOMIC DNA]</scope>
    <source>
        <strain evidence="1 2">ULC18</strain>
    </source>
</reference>
<dbReference type="Proteomes" id="UP000239576">
    <property type="component" value="Unassembled WGS sequence"/>
</dbReference>
<dbReference type="InterPro" id="IPR011990">
    <property type="entry name" value="TPR-like_helical_dom_sf"/>
</dbReference>
<dbReference type="SUPFAM" id="SSF141571">
    <property type="entry name" value="Pentapeptide repeat-like"/>
    <property type="match status" value="1"/>
</dbReference>
<organism evidence="1 2">
    <name type="scientific">Stenomitos frigidus ULC18</name>
    <dbReference type="NCBI Taxonomy" id="2107698"/>
    <lineage>
        <taxon>Bacteria</taxon>
        <taxon>Bacillati</taxon>
        <taxon>Cyanobacteriota</taxon>
        <taxon>Cyanophyceae</taxon>
        <taxon>Leptolyngbyales</taxon>
        <taxon>Leptolyngbyaceae</taxon>
        <taxon>Stenomitos</taxon>
    </lineage>
</organism>
<dbReference type="PANTHER" id="PTHR14136">
    <property type="entry name" value="BTB_POZ DOMAIN-CONTAINING PROTEIN KCTD9"/>
    <property type="match status" value="1"/>
</dbReference>
<protein>
    <submittedName>
        <fullName evidence="1">Uncharacterized protein</fullName>
    </submittedName>
</protein>
<name>A0A2T1ER03_9CYAN</name>
<dbReference type="AlphaFoldDB" id="A0A2T1ER03"/>
<dbReference type="SUPFAM" id="SSF48452">
    <property type="entry name" value="TPR-like"/>
    <property type="match status" value="1"/>
</dbReference>
<dbReference type="EMBL" id="PVWK01000010">
    <property type="protein sequence ID" value="PSB35182.1"/>
    <property type="molecule type" value="Genomic_DNA"/>
</dbReference>
<dbReference type="InterPro" id="IPR051082">
    <property type="entry name" value="Pentapeptide-BTB/POZ_domain"/>
</dbReference>
<dbReference type="Pfam" id="PF00805">
    <property type="entry name" value="Pentapeptide"/>
    <property type="match status" value="1"/>
</dbReference>